<keyword evidence="3" id="KW-1185">Reference proteome</keyword>
<dbReference type="NCBIfam" id="NF005560">
    <property type="entry name" value="PRK07233.1"/>
    <property type="match status" value="1"/>
</dbReference>
<sequence>MQKNTAIIGGGVLGLELARRLRAQGHPVTLFESASEVGGLAAAWNIGDITWDKHYHVILLSDLAVRNVLADLGLENELEWKTTKTGFYTDGRLYSMSNSLEFLKFPPLRLIDKFRLALTIMKASRIKDWRYLESISVEDWLRKWSGNRTFEKIWLPLLRAKLGEQYTIASAAFIWAIIARMYAARRSGLKQEMFGYVRGGYARILKRFAEKLTEAGVSLRLHQPIDSIQKSATGLSVKLPQGTEEIFDRVFVTAPAAQLSRLCPLLSESTRKKLGDITYQGIVCASVLLKNKLADYYVTNITETWVPFTAVIEMTALVDPKELGDHHLVYLPKYVAPDDPLFSESDESIKERFLSALEKIYPHFHRDQVLAFQISRVRNVFAVTTKNYSSQVSPFETEVPGLYLVNSSQIVNGTLNVNESLQLAERAVTVTK</sequence>
<dbReference type="EMBL" id="CP074694">
    <property type="protein sequence ID" value="QVL31131.1"/>
    <property type="molecule type" value="Genomic_DNA"/>
</dbReference>
<dbReference type="Gene3D" id="1.10.3110.10">
    <property type="entry name" value="protoporphyrinogen ix oxidase, domain 3"/>
    <property type="match status" value="1"/>
</dbReference>
<dbReference type="InterPro" id="IPR050464">
    <property type="entry name" value="Zeta_carotene_desat/Oxidored"/>
</dbReference>
<evidence type="ECO:0000259" key="1">
    <source>
        <dbReference type="Pfam" id="PF01593"/>
    </source>
</evidence>
<reference evidence="2" key="1">
    <citation type="submission" date="2021-05" db="EMBL/GenBank/DDBJ databases">
        <title>Complete genome sequence of the cellulolytic planctomycete Telmatocola sphagniphila SP2T and characterization of the first cellulase from planctomycetes.</title>
        <authorList>
            <person name="Rakitin A.L."/>
            <person name="Beletsky A.V."/>
            <person name="Naumoff D.G."/>
            <person name="Kulichevskaya I.S."/>
            <person name="Mardanov A.V."/>
            <person name="Ravin N.V."/>
            <person name="Dedysh S.N."/>
        </authorList>
    </citation>
    <scope>NUCLEOTIDE SEQUENCE</scope>
    <source>
        <strain evidence="2">SP2T</strain>
    </source>
</reference>
<name>A0A8E6B4T8_9BACT</name>
<protein>
    <submittedName>
        <fullName evidence="2">NAD(P)/FAD-dependent oxidoreductase</fullName>
    </submittedName>
</protein>
<dbReference type="InterPro" id="IPR002937">
    <property type="entry name" value="Amino_oxidase"/>
</dbReference>
<dbReference type="Pfam" id="PF01593">
    <property type="entry name" value="Amino_oxidase"/>
    <property type="match status" value="1"/>
</dbReference>
<gene>
    <name evidence="2" type="ORF">KIH39_20110</name>
</gene>
<dbReference type="RefSeq" id="WP_213495012.1">
    <property type="nucleotide sequence ID" value="NZ_CP074694.1"/>
</dbReference>
<feature type="domain" description="Amine oxidase" evidence="1">
    <location>
        <begin position="14"/>
        <end position="408"/>
    </location>
</feature>
<organism evidence="2 3">
    <name type="scientific">Telmatocola sphagniphila</name>
    <dbReference type="NCBI Taxonomy" id="1123043"/>
    <lineage>
        <taxon>Bacteria</taxon>
        <taxon>Pseudomonadati</taxon>
        <taxon>Planctomycetota</taxon>
        <taxon>Planctomycetia</taxon>
        <taxon>Gemmatales</taxon>
        <taxon>Gemmataceae</taxon>
    </lineage>
</organism>
<dbReference type="Proteomes" id="UP000676194">
    <property type="component" value="Chromosome"/>
</dbReference>
<dbReference type="KEGG" id="tsph:KIH39_20110"/>
<accession>A0A8E6B4T8</accession>
<dbReference type="GO" id="GO:0016491">
    <property type="term" value="F:oxidoreductase activity"/>
    <property type="evidence" value="ECO:0007669"/>
    <property type="project" value="InterPro"/>
</dbReference>
<dbReference type="AlphaFoldDB" id="A0A8E6B4T8"/>
<evidence type="ECO:0000313" key="2">
    <source>
        <dbReference type="EMBL" id="QVL31131.1"/>
    </source>
</evidence>
<dbReference type="PANTHER" id="PTHR42923">
    <property type="entry name" value="PROTOPORPHYRINOGEN OXIDASE"/>
    <property type="match status" value="1"/>
</dbReference>
<dbReference type="SUPFAM" id="SSF51905">
    <property type="entry name" value="FAD/NAD(P)-binding domain"/>
    <property type="match status" value="1"/>
</dbReference>
<dbReference type="InterPro" id="IPR036188">
    <property type="entry name" value="FAD/NAD-bd_sf"/>
</dbReference>
<dbReference type="PANTHER" id="PTHR42923:SF46">
    <property type="entry name" value="AMINE OXIDASE"/>
    <property type="match status" value="1"/>
</dbReference>
<dbReference type="Gene3D" id="3.50.50.60">
    <property type="entry name" value="FAD/NAD(P)-binding domain"/>
    <property type="match status" value="1"/>
</dbReference>
<proteinExistence type="predicted"/>
<dbReference type="Gene3D" id="3.90.660.20">
    <property type="entry name" value="Protoporphyrinogen oxidase, mitochondrial, domain 2"/>
    <property type="match status" value="1"/>
</dbReference>
<evidence type="ECO:0000313" key="3">
    <source>
        <dbReference type="Proteomes" id="UP000676194"/>
    </source>
</evidence>